<keyword evidence="3" id="KW-1185">Reference proteome</keyword>
<feature type="chain" id="PRO_5040145192" evidence="1">
    <location>
        <begin position="20"/>
        <end position="115"/>
    </location>
</feature>
<name>A0A9P4P2H5_9PEZI</name>
<evidence type="ECO:0000313" key="2">
    <source>
        <dbReference type="EMBL" id="KAF2436047.1"/>
    </source>
</evidence>
<sequence>MLYPSITTIISLFCLGIHAGRLMICYNEGGSNCEKYDNARTTCYSFAGGDPEHTVNFVGPGPGVRCQLFETQYCAHEGGRHSEYGVEWPGVDLSYNPPYFENWWGKVRSIMCWNV</sequence>
<evidence type="ECO:0000256" key="1">
    <source>
        <dbReference type="SAM" id="SignalP"/>
    </source>
</evidence>
<dbReference type="Proteomes" id="UP000800235">
    <property type="component" value="Unassembled WGS sequence"/>
</dbReference>
<protein>
    <submittedName>
        <fullName evidence="2">Uncharacterized protein</fullName>
    </submittedName>
</protein>
<gene>
    <name evidence="2" type="ORF">EJ08DRAFT_223951</name>
</gene>
<dbReference type="AlphaFoldDB" id="A0A9P4P2H5"/>
<evidence type="ECO:0000313" key="3">
    <source>
        <dbReference type="Proteomes" id="UP000800235"/>
    </source>
</evidence>
<proteinExistence type="predicted"/>
<comment type="caution">
    <text evidence="2">The sequence shown here is derived from an EMBL/GenBank/DDBJ whole genome shotgun (WGS) entry which is preliminary data.</text>
</comment>
<reference evidence="2" key="1">
    <citation type="journal article" date="2020" name="Stud. Mycol.">
        <title>101 Dothideomycetes genomes: a test case for predicting lifestyles and emergence of pathogens.</title>
        <authorList>
            <person name="Haridas S."/>
            <person name="Albert R."/>
            <person name="Binder M."/>
            <person name="Bloem J."/>
            <person name="Labutti K."/>
            <person name="Salamov A."/>
            <person name="Andreopoulos B."/>
            <person name="Baker S."/>
            <person name="Barry K."/>
            <person name="Bills G."/>
            <person name="Bluhm B."/>
            <person name="Cannon C."/>
            <person name="Castanera R."/>
            <person name="Culley D."/>
            <person name="Daum C."/>
            <person name="Ezra D."/>
            <person name="Gonzalez J."/>
            <person name="Henrissat B."/>
            <person name="Kuo A."/>
            <person name="Liang C."/>
            <person name="Lipzen A."/>
            <person name="Lutzoni F."/>
            <person name="Magnuson J."/>
            <person name="Mondo S."/>
            <person name="Nolan M."/>
            <person name="Ohm R."/>
            <person name="Pangilinan J."/>
            <person name="Park H.-J."/>
            <person name="Ramirez L."/>
            <person name="Alfaro M."/>
            <person name="Sun H."/>
            <person name="Tritt A."/>
            <person name="Yoshinaga Y."/>
            <person name="Zwiers L.-H."/>
            <person name="Turgeon B."/>
            <person name="Goodwin S."/>
            <person name="Spatafora J."/>
            <person name="Crous P."/>
            <person name="Grigoriev I."/>
        </authorList>
    </citation>
    <scope>NUCLEOTIDE SEQUENCE</scope>
    <source>
        <strain evidence="2">CBS 130266</strain>
    </source>
</reference>
<keyword evidence="1" id="KW-0732">Signal</keyword>
<accession>A0A9P4P2H5</accession>
<feature type="signal peptide" evidence="1">
    <location>
        <begin position="1"/>
        <end position="19"/>
    </location>
</feature>
<organism evidence="2 3">
    <name type="scientific">Tothia fuscella</name>
    <dbReference type="NCBI Taxonomy" id="1048955"/>
    <lineage>
        <taxon>Eukaryota</taxon>
        <taxon>Fungi</taxon>
        <taxon>Dikarya</taxon>
        <taxon>Ascomycota</taxon>
        <taxon>Pezizomycotina</taxon>
        <taxon>Dothideomycetes</taxon>
        <taxon>Pleosporomycetidae</taxon>
        <taxon>Venturiales</taxon>
        <taxon>Cylindrosympodiaceae</taxon>
        <taxon>Tothia</taxon>
    </lineage>
</organism>
<dbReference type="EMBL" id="MU007011">
    <property type="protein sequence ID" value="KAF2436047.1"/>
    <property type="molecule type" value="Genomic_DNA"/>
</dbReference>